<evidence type="ECO:0000259" key="3">
    <source>
        <dbReference type="Pfam" id="PF13360"/>
    </source>
</evidence>
<organism evidence="4 5">
    <name type="scientific">Streptomyces meridianus</name>
    <dbReference type="NCBI Taxonomy" id="2938945"/>
    <lineage>
        <taxon>Bacteria</taxon>
        <taxon>Bacillati</taxon>
        <taxon>Actinomycetota</taxon>
        <taxon>Actinomycetes</taxon>
        <taxon>Kitasatosporales</taxon>
        <taxon>Streptomycetaceae</taxon>
        <taxon>Streptomyces</taxon>
    </lineage>
</organism>
<dbReference type="Proteomes" id="UP001167160">
    <property type="component" value="Unassembled WGS sequence"/>
</dbReference>
<gene>
    <name evidence="4" type="ORF">M1E25_17460</name>
</gene>
<keyword evidence="2" id="KW-0472">Membrane</keyword>
<dbReference type="InterPro" id="IPR015943">
    <property type="entry name" value="WD40/YVTN_repeat-like_dom_sf"/>
</dbReference>
<keyword evidence="2" id="KW-1133">Transmembrane helix</keyword>
<dbReference type="RefSeq" id="WP_251416563.1">
    <property type="nucleotide sequence ID" value="NZ_JAMQGM010000037.1"/>
</dbReference>
<dbReference type="InterPro" id="IPR002372">
    <property type="entry name" value="PQQ_rpt_dom"/>
</dbReference>
<dbReference type="Gene3D" id="2.130.10.10">
    <property type="entry name" value="YVTN repeat-like/Quinoprotein amine dehydrogenase"/>
    <property type="match status" value="1"/>
</dbReference>
<accession>A0ABT0X9B0</accession>
<name>A0ABT0X9B0_9ACTN</name>
<sequence>MAKPPPQPPQEPPQGGFGAPQDPRSGSTDGPSGYGYPPKQPSGQPGYGYPQPQGHAPQTPPPPGAAPGYGYPGPPQPGYGYPGRQPYGQQPYGQQPYGMYPQGTYPGGIPPQGGRSNQRMMIVISAAVAVVLVIAGGVWFANSNDGGKDDVAGTSGGSRGSEDGGGTDPTEGGGERPADADAKAVLQVPYPSSVPVDSMLVPGQWATAKTYAKPSVYSITGYHADTGKKAWKLPLDGQVCASSRHVTADGRTAVVFQERKMSSDSSSEPCNQIAVIDLDAGRKLWQKKLPGDRVYSTGLSLTISGNTVASAWIGGSAGYSITGKELWKSASYRGCRPRGYGGGKALVAVTDCGSGIDNEYKVQKIDPATGRAKWSFAAPKGLKNVNVISTDPVVVAVGAGSVSTTDIMSLDDKGKLRARLSLERPEHGQPKYDPNCRIDTESCVTVAVDKDNLYLPSEEHQGKSQYGDTNEIIAFDLGTGKPKWKSDAGEKRTILPLRMDGDTLIAYRQPTLDSGGQVVGIETGSGKQTVYLRLPNETSESERRLAPGYGTGALYVNGRLFMSRDSIRKNSTYDKELALAFGS</sequence>
<dbReference type="EMBL" id="JAMQGM010000037">
    <property type="protein sequence ID" value="MCM2579117.1"/>
    <property type="molecule type" value="Genomic_DNA"/>
</dbReference>
<feature type="compositionally biased region" description="Gly residues" evidence="1">
    <location>
        <begin position="154"/>
        <end position="167"/>
    </location>
</feature>
<feature type="region of interest" description="Disordered" evidence="1">
    <location>
        <begin position="143"/>
        <end position="178"/>
    </location>
</feature>
<evidence type="ECO:0000256" key="2">
    <source>
        <dbReference type="SAM" id="Phobius"/>
    </source>
</evidence>
<feature type="transmembrane region" description="Helical" evidence="2">
    <location>
        <begin position="120"/>
        <end position="141"/>
    </location>
</feature>
<feature type="compositionally biased region" description="Low complexity" evidence="1">
    <location>
        <begin position="30"/>
        <end position="57"/>
    </location>
</feature>
<feature type="compositionally biased region" description="Low complexity" evidence="1">
    <location>
        <begin position="78"/>
        <end position="104"/>
    </location>
</feature>
<feature type="domain" description="Pyrrolo-quinoline quinone repeat" evidence="3">
    <location>
        <begin position="272"/>
        <end position="427"/>
    </location>
</feature>
<keyword evidence="2" id="KW-0812">Transmembrane</keyword>
<feature type="compositionally biased region" description="Pro residues" evidence="1">
    <location>
        <begin position="1"/>
        <end position="12"/>
    </location>
</feature>
<evidence type="ECO:0000313" key="4">
    <source>
        <dbReference type="EMBL" id="MCM2579117.1"/>
    </source>
</evidence>
<keyword evidence="5" id="KW-1185">Reference proteome</keyword>
<feature type="region of interest" description="Disordered" evidence="1">
    <location>
        <begin position="1"/>
        <end position="112"/>
    </location>
</feature>
<proteinExistence type="predicted"/>
<protein>
    <submittedName>
        <fullName evidence="4">PQQ-like beta-propeller repeat protein</fullName>
    </submittedName>
</protein>
<dbReference type="PANTHER" id="PTHR34512">
    <property type="entry name" value="CELL SURFACE PROTEIN"/>
    <property type="match status" value="1"/>
</dbReference>
<dbReference type="PANTHER" id="PTHR34512:SF30">
    <property type="entry name" value="OUTER MEMBRANE PROTEIN ASSEMBLY FACTOR BAMB"/>
    <property type="match status" value="1"/>
</dbReference>
<dbReference type="InterPro" id="IPR011047">
    <property type="entry name" value="Quinoprotein_ADH-like_sf"/>
</dbReference>
<reference evidence="4" key="1">
    <citation type="journal article" date="2023" name="Int. J. Syst. Evol. Microbiol.">
        <title>Streptomyces meridianus sp. nov. isolated from brackish water of the Tagus estuary in Alcochete, Portugal.</title>
        <authorList>
            <person name="Santos J.D.N."/>
            <person name="Klimek D."/>
            <person name="Calusinska M."/>
            <person name="Lobo Da Cunha A."/>
            <person name="Catita J."/>
            <person name="Goncalves H."/>
            <person name="Gonzalez I."/>
            <person name="Reyes F."/>
            <person name="Lage O.M."/>
        </authorList>
    </citation>
    <scope>NUCLEOTIDE SEQUENCE</scope>
    <source>
        <strain evidence="4">MTZ3.1</strain>
    </source>
</reference>
<evidence type="ECO:0000313" key="5">
    <source>
        <dbReference type="Proteomes" id="UP001167160"/>
    </source>
</evidence>
<evidence type="ECO:0000256" key="1">
    <source>
        <dbReference type="SAM" id="MobiDB-lite"/>
    </source>
</evidence>
<dbReference type="SUPFAM" id="SSF50998">
    <property type="entry name" value="Quinoprotein alcohol dehydrogenase-like"/>
    <property type="match status" value="1"/>
</dbReference>
<comment type="caution">
    <text evidence="4">The sequence shown here is derived from an EMBL/GenBank/DDBJ whole genome shotgun (WGS) entry which is preliminary data.</text>
</comment>
<dbReference type="Pfam" id="PF13360">
    <property type="entry name" value="PQQ_2"/>
    <property type="match status" value="1"/>
</dbReference>